<dbReference type="Pfam" id="PF25954">
    <property type="entry name" value="Beta-barrel_RND_2"/>
    <property type="match status" value="1"/>
</dbReference>
<dbReference type="Pfam" id="PF25893">
    <property type="entry name" value="HH_CzcB"/>
    <property type="match status" value="1"/>
</dbReference>
<dbReference type="InterPro" id="IPR058648">
    <property type="entry name" value="HH_CzcB-like"/>
</dbReference>
<keyword evidence="2" id="KW-0813">Transport</keyword>
<evidence type="ECO:0000256" key="4">
    <source>
        <dbReference type="SAM" id="SignalP"/>
    </source>
</evidence>
<dbReference type="NCBIfam" id="TIGR01730">
    <property type="entry name" value="RND_mfp"/>
    <property type="match status" value="1"/>
</dbReference>
<dbReference type="GO" id="GO:0016020">
    <property type="term" value="C:membrane"/>
    <property type="evidence" value="ECO:0007669"/>
    <property type="project" value="InterPro"/>
</dbReference>
<dbReference type="Gene3D" id="2.40.420.20">
    <property type="match status" value="1"/>
</dbReference>
<dbReference type="AlphaFoldDB" id="A0A956NIP9"/>
<evidence type="ECO:0000256" key="3">
    <source>
        <dbReference type="SAM" id="MobiDB-lite"/>
    </source>
</evidence>
<comment type="caution">
    <text evidence="9">The sequence shown here is derived from an EMBL/GenBank/DDBJ whole genome shotgun (WGS) entry which is preliminary data.</text>
</comment>
<proteinExistence type="inferred from homology"/>
<dbReference type="EMBL" id="JAGQHS010000179">
    <property type="protein sequence ID" value="MCA9758493.1"/>
    <property type="molecule type" value="Genomic_DNA"/>
</dbReference>
<comment type="similarity">
    <text evidence="1">Belongs to the membrane fusion protein (MFP) (TC 8.A.1) family.</text>
</comment>
<dbReference type="GO" id="GO:0022857">
    <property type="term" value="F:transmembrane transporter activity"/>
    <property type="evidence" value="ECO:0007669"/>
    <property type="project" value="InterPro"/>
</dbReference>
<feature type="signal peptide" evidence="4">
    <location>
        <begin position="1"/>
        <end position="27"/>
    </location>
</feature>
<dbReference type="InterPro" id="IPR058647">
    <property type="entry name" value="BSH_CzcB-like"/>
</dbReference>
<feature type="domain" description="CzcB-like barrel-sandwich hybrid" evidence="7">
    <location>
        <begin position="169"/>
        <end position="310"/>
    </location>
</feature>
<dbReference type="PANTHER" id="PTHR30097:SF4">
    <property type="entry name" value="SLR6042 PROTEIN"/>
    <property type="match status" value="1"/>
</dbReference>
<evidence type="ECO:0000313" key="9">
    <source>
        <dbReference type="EMBL" id="MCA9758493.1"/>
    </source>
</evidence>
<feature type="domain" description="CzcB-like alpha-helical hairpin" evidence="5">
    <location>
        <begin position="207"/>
        <end position="264"/>
    </location>
</feature>
<accession>A0A956NIP9</accession>
<evidence type="ECO:0000256" key="1">
    <source>
        <dbReference type="ARBA" id="ARBA00009477"/>
    </source>
</evidence>
<evidence type="ECO:0000259" key="5">
    <source>
        <dbReference type="Pfam" id="PF25893"/>
    </source>
</evidence>
<feature type="chain" id="PRO_5036969892" evidence="4">
    <location>
        <begin position="28"/>
        <end position="477"/>
    </location>
</feature>
<dbReference type="FunFam" id="2.40.30.170:FF:000010">
    <property type="entry name" value="Efflux RND transporter periplasmic adaptor subunit"/>
    <property type="match status" value="1"/>
</dbReference>
<dbReference type="InterPro" id="IPR051909">
    <property type="entry name" value="MFP_Cation_Efflux"/>
</dbReference>
<dbReference type="GO" id="GO:0046914">
    <property type="term" value="F:transition metal ion binding"/>
    <property type="evidence" value="ECO:0007669"/>
    <property type="project" value="TreeGrafter"/>
</dbReference>
<feature type="domain" description="CusB-like beta-barrel" evidence="6">
    <location>
        <begin position="314"/>
        <end position="387"/>
    </location>
</feature>
<evidence type="ECO:0000259" key="7">
    <source>
        <dbReference type="Pfam" id="PF25973"/>
    </source>
</evidence>
<gene>
    <name evidence="9" type="ORF">KDA27_22040</name>
</gene>
<evidence type="ECO:0000313" key="10">
    <source>
        <dbReference type="Proteomes" id="UP000739538"/>
    </source>
</evidence>
<dbReference type="GO" id="GO:0015679">
    <property type="term" value="P:plasma membrane copper ion transport"/>
    <property type="evidence" value="ECO:0007669"/>
    <property type="project" value="TreeGrafter"/>
</dbReference>
<dbReference type="Gene3D" id="2.40.30.170">
    <property type="match status" value="1"/>
</dbReference>
<evidence type="ECO:0000259" key="6">
    <source>
        <dbReference type="Pfam" id="PF25954"/>
    </source>
</evidence>
<dbReference type="GO" id="GO:0030288">
    <property type="term" value="C:outer membrane-bounded periplasmic space"/>
    <property type="evidence" value="ECO:0007669"/>
    <property type="project" value="TreeGrafter"/>
</dbReference>
<reference evidence="9" key="2">
    <citation type="journal article" date="2021" name="Microbiome">
        <title>Successional dynamics and alternative stable states in a saline activated sludge microbial community over 9 years.</title>
        <authorList>
            <person name="Wang Y."/>
            <person name="Ye J."/>
            <person name="Ju F."/>
            <person name="Liu L."/>
            <person name="Boyd J.A."/>
            <person name="Deng Y."/>
            <person name="Parks D.H."/>
            <person name="Jiang X."/>
            <person name="Yin X."/>
            <person name="Woodcroft B.J."/>
            <person name="Tyson G.W."/>
            <person name="Hugenholtz P."/>
            <person name="Polz M.F."/>
            <person name="Zhang T."/>
        </authorList>
    </citation>
    <scope>NUCLEOTIDE SEQUENCE</scope>
    <source>
        <strain evidence="9">HKST-UBA02</strain>
    </source>
</reference>
<evidence type="ECO:0000259" key="8">
    <source>
        <dbReference type="Pfam" id="PF25975"/>
    </source>
</evidence>
<evidence type="ECO:0000256" key="2">
    <source>
        <dbReference type="ARBA" id="ARBA00022448"/>
    </source>
</evidence>
<dbReference type="Proteomes" id="UP000739538">
    <property type="component" value="Unassembled WGS sequence"/>
</dbReference>
<dbReference type="Pfam" id="PF25975">
    <property type="entry name" value="CzcB_C"/>
    <property type="match status" value="1"/>
</dbReference>
<dbReference type="PROSITE" id="PS51257">
    <property type="entry name" value="PROKAR_LIPOPROTEIN"/>
    <property type="match status" value="1"/>
</dbReference>
<name>A0A956NIP9_UNCEI</name>
<sequence length="477" mass="50341">MIARYRVGKRAGLAIGMCVLAVGGVLSGCGAPDGASDTEVRSEGLGTGTGGGRASSETRESDVCAEHGVLEAVCTICNPALAVVFQSKGDWCVEHSLPESFCPICHPETGGRPGNAITVDDAPRHGLRVRLESPEIATRSGFEVERAEPPSEGLLVVATAKLVPDNSATASVGPRTEGILEEYRVRQGQQVRKGDVLAALESAEIADARGDLRSARTRLGVARDQVAREQTLHDQGVSPLRTLQLAQQELAEAEAAAEMAASVLRMIGAAESGANGRFEIRAPIDGVVVERLGSVGEMLRADEAIFQILDPSVLWADIDVPELHASGVREGQSVELEVDGVGDRIFRGRIDYVAPVVDPRTRTVRARAVIENRDGALRANTYARVRIVVPADQSGVLIPRNAVQDTRGVQLVFVPVGPGEYETRRVRTAVSDGERLPVLSGIDAGEEVVTTGSFLLMTETLKGAIGAGCCEPAPGDL</sequence>
<organism evidence="9 10">
    <name type="scientific">Eiseniibacteriota bacterium</name>
    <dbReference type="NCBI Taxonomy" id="2212470"/>
    <lineage>
        <taxon>Bacteria</taxon>
        <taxon>Candidatus Eiseniibacteriota</taxon>
    </lineage>
</organism>
<dbReference type="InterPro" id="IPR058649">
    <property type="entry name" value="CzcB_C"/>
</dbReference>
<dbReference type="InterPro" id="IPR058792">
    <property type="entry name" value="Beta-barrel_RND_2"/>
</dbReference>
<dbReference type="PANTHER" id="PTHR30097">
    <property type="entry name" value="CATION EFFLUX SYSTEM PROTEIN CUSB"/>
    <property type="match status" value="1"/>
</dbReference>
<keyword evidence="4" id="KW-0732">Signal</keyword>
<dbReference type="Pfam" id="PF25973">
    <property type="entry name" value="BSH_CzcB"/>
    <property type="match status" value="1"/>
</dbReference>
<reference evidence="9" key="1">
    <citation type="submission" date="2020-04" db="EMBL/GenBank/DDBJ databases">
        <authorList>
            <person name="Zhang T."/>
        </authorList>
    </citation>
    <scope>NUCLEOTIDE SEQUENCE</scope>
    <source>
        <strain evidence="9">HKST-UBA02</strain>
    </source>
</reference>
<protein>
    <submittedName>
        <fullName evidence="9">Efflux RND transporter periplasmic adaptor subunit</fullName>
    </submittedName>
</protein>
<feature type="region of interest" description="Disordered" evidence="3">
    <location>
        <begin position="37"/>
        <end position="59"/>
    </location>
</feature>
<feature type="domain" description="CzcB-like C-terminal circularly permuted SH3-like" evidence="8">
    <location>
        <begin position="396"/>
        <end position="456"/>
    </location>
</feature>
<dbReference type="Gene3D" id="2.40.50.100">
    <property type="match status" value="1"/>
</dbReference>
<dbReference type="SUPFAM" id="SSF111369">
    <property type="entry name" value="HlyD-like secretion proteins"/>
    <property type="match status" value="1"/>
</dbReference>
<dbReference type="InterPro" id="IPR006143">
    <property type="entry name" value="RND_pump_MFP"/>
</dbReference>
<dbReference type="GO" id="GO:0060003">
    <property type="term" value="P:copper ion export"/>
    <property type="evidence" value="ECO:0007669"/>
    <property type="project" value="TreeGrafter"/>
</dbReference>